<comment type="caution">
    <text evidence="1">The sequence shown here is derived from an EMBL/GenBank/DDBJ whole genome shotgun (WGS) entry which is preliminary data.</text>
</comment>
<dbReference type="Proteomes" id="UP001500359">
    <property type="component" value="Unassembled WGS sequence"/>
</dbReference>
<sequence>MSLPEMKPTLETPSNKGIVKSIISLCHQGDLFYQKIAMIVKSYSLKKVCFEMAKHYQYLADRMNRTATYNNHKKQQDKVSQFHIEKVYDADIEQIATQTGEETIVALSKMEYQNLSALKDSIQQIQDRNIKNHLSDIAAHIQTTLDKLNTLAESALKNEYSKQ</sequence>
<evidence type="ECO:0000313" key="2">
    <source>
        <dbReference type="Proteomes" id="UP001500359"/>
    </source>
</evidence>
<accession>A0ABP3WPF8</accession>
<keyword evidence="2" id="KW-1185">Reference proteome</keyword>
<dbReference type="RefSeq" id="WP_343857179.1">
    <property type="nucleotide sequence ID" value="NZ_BAAAFD010000002.1"/>
</dbReference>
<organism evidence="1 2">
    <name type="scientific">Aliiglaciecola litoralis</name>
    <dbReference type="NCBI Taxonomy" id="582857"/>
    <lineage>
        <taxon>Bacteria</taxon>
        <taxon>Pseudomonadati</taxon>
        <taxon>Pseudomonadota</taxon>
        <taxon>Gammaproteobacteria</taxon>
        <taxon>Alteromonadales</taxon>
        <taxon>Alteromonadaceae</taxon>
        <taxon>Aliiglaciecola</taxon>
    </lineage>
</organism>
<protein>
    <recommendedName>
        <fullName evidence="3">DUF2383 domain-containing protein</fullName>
    </recommendedName>
</protein>
<name>A0ABP3WPF8_9ALTE</name>
<dbReference type="Gene3D" id="1.20.1260.10">
    <property type="match status" value="1"/>
</dbReference>
<evidence type="ECO:0008006" key="3">
    <source>
        <dbReference type="Google" id="ProtNLM"/>
    </source>
</evidence>
<reference evidence="2" key="1">
    <citation type="journal article" date="2019" name="Int. J. Syst. Evol. Microbiol.">
        <title>The Global Catalogue of Microorganisms (GCM) 10K type strain sequencing project: providing services to taxonomists for standard genome sequencing and annotation.</title>
        <authorList>
            <consortium name="The Broad Institute Genomics Platform"/>
            <consortium name="The Broad Institute Genome Sequencing Center for Infectious Disease"/>
            <person name="Wu L."/>
            <person name="Ma J."/>
        </authorList>
    </citation>
    <scope>NUCLEOTIDE SEQUENCE [LARGE SCALE GENOMIC DNA]</scope>
    <source>
        <strain evidence="2">JCM 15896</strain>
    </source>
</reference>
<dbReference type="EMBL" id="BAAAFD010000002">
    <property type="protein sequence ID" value="GAA0854442.1"/>
    <property type="molecule type" value="Genomic_DNA"/>
</dbReference>
<evidence type="ECO:0000313" key="1">
    <source>
        <dbReference type="EMBL" id="GAA0854442.1"/>
    </source>
</evidence>
<dbReference type="InterPro" id="IPR012347">
    <property type="entry name" value="Ferritin-like"/>
</dbReference>
<gene>
    <name evidence="1" type="ORF">GCM10009114_10170</name>
</gene>
<proteinExistence type="predicted"/>